<keyword evidence="1" id="KW-0805">Transcription regulation</keyword>
<dbReference type="InterPro" id="IPR009057">
    <property type="entry name" value="Homeodomain-like_sf"/>
</dbReference>
<gene>
    <name evidence="5" type="ORF">ACFP56_00130</name>
</gene>
<protein>
    <submittedName>
        <fullName evidence="5">Effector binding domain-containing protein</fullName>
    </submittedName>
</protein>
<keyword evidence="2" id="KW-0238">DNA-binding</keyword>
<dbReference type="PRINTS" id="PR00032">
    <property type="entry name" value="HTHARAC"/>
</dbReference>
<dbReference type="Pfam" id="PF14526">
    <property type="entry name" value="Cass2"/>
    <property type="match status" value="1"/>
</dbReference>
<dbReference type="InterPro" id="IPR020449">
    <property type="entry name" value="Tscrpt_reg_AraC-type_HTH"/>
</dbReference>
<sequence length="445" mass="51320">MEKYSTIQTVLDYIEDNMEACLDSDTLAEIGFLSKSHFFKLFTLHTGYTPMNCVLRRKLQYAAKRIIACKEKIADIAFQFGFESHDVFSRAFKRVYGITPESYRKRGYTLHEMKKVVVDNKNEGGKEKVDVQIVERPSMCFLGVERQIGHRDGEATIAHVWEQYFQNYQHLFGNVINRVKPEEDAEYALAVFDHDGKLSYFVGFEVEDLENTPAGAVGRKVPALTYAKATHVGLPAETLGQTLDYVYGEWFANNVYRTAHLCDSPYSVIEYYDRRCSLTPPEMDIYVPIKSPSENKIEIVPSFEAVYYRAVGNNLAKLKYEAFDVMINWVEKNGFANDTSFKLGVKYGETDDHESFCEIFYKLTKAKAMFINSDKVKLKTYVGGTYAVAPGVHHFLEKDWASFVRWLEQHSEYKPVGGCYEEFLIKSGKVDYYTNIQLYERVEKR</sequence>
<reference evidence="6" key="1">
    <citation type="journal article" date="2019" name="Int. J. Syst. Evol. Microbiol.">
        <title>The Global Catalogue of Microorganisms (GCM) 10K type strain sequencing project: providing services to taxonomists for standard genome sequencing and annotation.</title>
        <authorList>
            <consortium name="The Broad Institute Genomics Platform"/>
            <consortium name="The Broad Institute Genome Sequencing Center for Infectious Disease"/>
            <person name="Wu L."/>
            <person name="Ma J."/>
        </authorList>
    </citation>
    <scope>NUCLEOTIDE SEQUENCE [LARGE SCALE GENOMIC DNA]</scope>
    <source>
        <strain evidence="6">PCU 280</strain>
    </source>
</reference>
<dbReference type="Pfam" id="PF12833">
    <property type="entry name" value="HTH_18"/>
    <property type="match status" value="1"/>
</dbReference>
<accession>A0ABW1UXX1</accession>
<keyword evidence="6" id="KW-1185">Reference proteome</keyword>
<organism evidence="5 6">
    <name type="scientific">Paenibacillus septentrionalis</name>
    <dbReference type="NCBI Taxonomy" id="429342"/>
    <lineage>
        <taxon>Bacteria</taxon>
        <taxon>Bacillati</taxon>
        <taxon>Bacillota</taxon>
        <taxon>Bacilli</taxon>
        <taxon>Bacillales</taxon>
        <taxon>Paenibacillaceae</taxon>
        <taxon>Paenibacillus</taxon>
    </lineage>
</organism>
<dbReference type="PROSITE" id="PS01124">
    <property type="entry name" value="HTH_ARAC_FAMILY_2"/>
    <property type="match status" value="1"/>
</dbReference>
<dbReference type="InterPro" id="IPR010499">
    <property type="entry name" value="AraC_E-bd"/>
</dbReference>
<evidence type="ECO:0000256" key="2">
    <source>
        <dbReference type="ARBA" id="ARBA00023125"/>
    </source>
</evidence>
<feature type="domain" description="HTH araC/xylS-type" evidence="4">
    <location>
        <begin position="8"/>
        <end position="106"/>
    </location>
</feature>
<dbReference type="Proteomes" id="UP001596233">
    <property type="component" value="Unassembled WGS sequence"/>
</dbReference>
<dbReference type="SMART" id="SM00871">
    <property type="entry name" value="AraC_E_bind"/>
    <property type="match status" value="1"/>
</dbReference>
<name>A0ABW1UXX1_9BACL</name>
<keyword evidence="3" id="KW-0804">Transcription</keyword>
<dbReference type="PANTHER" id="PTHR47504:SF5">
    <property type="entry name" value="RIGHT ORIGIN-BINDING PROTEIN"/>
    <property type="match status" value="1"/>
</dbReference>
<dbReference type="InterPro" id="IPR018062">
    <property type="entry name" value="HTH_AraC-typ_CS"/>
</dbReference>
<evidence type="ECO:0000256" key="1">
    <source>
        <dbReference type="ARBA" id="ARBA00023015"/>
    </source>
</evidence>
<proteinExistence type="predicted"/>
<dbReference type="InterPro" id="IPR029441">
    <property type="entry name" value="Cass2"/>
</dbReference>
<evidence type="ECO:0000256" key="3">
    <source>
        <dbReference type="ARBA" id="ARBA00023163"/>
    </source>
</evidence>
<dbReference type="EMBL" id="JBHSTE010000001">
    <property type="protein sequence ID" value="MFC6331011.1"/>
    <property type="molecule type" value="Genomic_DNA"/>
</dbReference>
<dbReference type="SUPFAM" id="SSF55136">
    <property type="entry name" value="Probable bacterial effector-binding domain"/>
    <property type="match status" value="1"/>
</dbReference>
<dbReference type="InterPro" id="IPR018060">
    <property type="entry name" value="HTH_AraC"/>
</dbReference>
<dbReference type="InterPro" id="IPR050959">
    <property type="entry name" value="MarA-like"/>
</dbReference>
<dbReference type="SUPFAM" id="SSF46689">
    <property type="entry name" value="Homeodomain-like"/>
    <property type="match status" value="2"/>
</dbReference>
<evidence type="ECO:0000313" key="6">
    <source>
        <dbReference type="Proteomes" id="UP001596233"/>
    </source>
</evidence>
<dbReference type="PROSITE" id="PS00041">
    <property type="entry name" value="HTH_ARAC_FAMILY_1"/>
    <property type="match status" value="1"/>
</dbReference>
<evidence type="ECO:0000259" key="4">
    <source>
        <dbReference type="PROSITE" id="PS01124"/>
    </source>
</evidence>
<dbReference type="PANTHER" id="PTHR47504">
    <property type="entry name" value="RIGHT ORIGIN-BINDING PROTEIN"/>
    <property type="match status" value="1"/>
</dbReference>
<dbReference type="RefSeq" id="WP_379229780.1">
    <property type="nucleotide sequence ID" value="NZ_JBHSTE010000001.1"/>
</dbReference>
<comment type="caution">
    <text evidence="5">The sequence shown here is derived from an EMBL/GenBank/DDBJ whole genome shotgun (WGS) entry which is preliminary data.</text>
</comment>
<dbReference type="SMART" id="SM00342">
    <property type="entry name" value="HTH_ARAC"/>
    <property type="match status" value="1"/>
</dbReference>
<dbReference type="InterPro" id="IPR011256">
    <property type="entry name" value="Reg_factor_effector_dom_sf"/>
</dbReference>
<dbReference type="Gene3D" id="3.20.80.10">
    <property type="entry name" value="Regulatory factor, effector binding domain"/>
    <property type="match status" value="2"/>
</dbReference>
<dbReference type="Gene3D" id="1.10.10.60">
    <property type="entry name" value="Homeodomain-like"/>
    <property type="match status" value="2"/>
</dbReference>
<evidence type="ECO:0000313" key="5">
    <source>
        <dbReference type="EMBL" id="MFC6331011.1"/>
    </source>
</evidence>